<gene>
    <name evidence="2 5" type="primary">thiL</name>
    <name evidence="5" type="ORF">EZMO1_4392</name>
</gene>
<dbReference type="GO" id="GO:0000287">
    <property type="term" value="F:magnesium ion binding"/>
    <property type="evidence" value="ECO:0007669"/>
    <property type="project" value="UniProtKB-UniRule"/>
</dbReference>
<evidence type="ECO:0000259" key="4">
    <source>
        <dbReference type="Pfam" id="PF02769"/>
    </source>
</evidence>
<organism evidence="5 6">
    <name type="scientific">Endozoicomonas montiporae CL-33</name>
    <dbReference type="NCBI Taxonomy" id="570277"/>
    <lineage>
        <taxon>Bacteria</taxon>
        <taxon>Pseudomonadati</taxon>
        <taxon>Pseudomonadota</taxon>
        <taxon>Gammaproteobacteria</taxon>
        <taxon>Oceanospirillales</taxon>
        <taxon>Endozoicomonadaceae</taxon>
        <taxon>Endozoicomonas</taxon>
    </lineage>
</organism>
<feature type="binding site" evidence="2">
    <location>
        <position position="76"/>
    </location>
    <ligand>
        <name>Mg(2+)</name>
        <dbReference type="ChEBI" id="CHEBI:18420"/>
        <label>3</label>
    </ligand>
</feature>
<dbReference type="InterPro" id="IPR006283">
    <property type="entry name" value="ThiL-like"/>
</dbReference>
<keyword evidence="2 5" id="KW-0808">Transferase</keyword>
<dbReference type="GO" id="GO:0009229">
    <property type="term" value="P:thiamine diphosphate biosynthetic process"/>
    <property type="evidence" value="ECO:0007669"/>
    <property type="project" value="UniProtKB-UniRule"/>
</dbReference>
<feature type="binding site" evidence="2">
    <location>
        <position position="76"/>
    </location>
    <ligand>
        <name>Mg(2+)</name>
        <dbReference type="ChEBI" id="CHEBI:18420"/>
        <label>4</label>
    </ligand>
</feature>
<dbReference type="GO" id="GO:0005524">
    <property type="term" value="F:ATP binding"/>
    <property type="evidence" value="ECO:0007669"/>
    <property type="project" value="UniProtKB-UniRule"/>
</dbReference>
<keyword evidence="2" id="KW-0460">Magnesium</keyword>
<evidence type="ECO:0000256" key="1">
    <source>
        <dbReference type="ARBA" id="ARBA00022977"/>
    </source>
</evidence>
<feature type="binding site" evidence="2">
    <location>
        <position position="48"/>
    </location>
    <ligand>
        <name>Mg(2+)</name>
        <dbReference type="ChEBI" id="CHEBI:18420"/>
        <label>2</label>
    </ligand>
</feature>
<dbReference type="KEGG" id="emp:EZMO1_4392"/>
<feature type="binding site" evidence="2">
    <location>
        <position position="48"/>
    </location>
    <ligand>
        <name>Mg(2+)</name>
        <dbReference type="ChEBI" id="CHEBI:18420"/>
        <label>1</label>
    </ligand>
</feature>
<feature type="binding site" evidence="2">
    <location>
        <begin position="122"/>
        <end position="123"/>
    </location>
    <ligand>
        <name>ATP</name>
        <dbReference type="ChEBI" id="CHEBI:30616"/>
    </ligand>
</feature>
<feature type="binding site" evidence="2">
    <location>
        <position position="216"/>
    </location>
    <ligand>
        <name>Mg(2+)</name>
        <dbReference type="ChEBI" id="CHEBI:18420"/>
        <label>3</label>
    </ligand>
</feature>
<proteinExistence type="inferred from homology"/>
<dbReference type="InterPro" id="IPR036676">
    <property type="entry name" value="PurM-like_C_sf"/>
</dbReference>
<evidence type="ECO:0000313" key="6">
    <source>
        <dbReference type="Proteomes" id="UP000071065"/>
    </source>
</evidence>
<protein>
    <recommendedName>
        <fullName evidence="2">Thiamine-monophosphate kinase</fullName>
        <shortName evidence="2">TMP kinase</shortName>
        <shortName evidence="2">Thiamine-phosphate kinase</shortName>
        <ecNumber evidence="2">2.7.4.16</ecNumber>
    </recommendedName>
</protein>
<keyword evidence="2 5" id="KW-0418">Kinase</keyword>
<feature type="binding site" evidence="2">
    <location>
        <position position="219"/>
    </location>
    <ligand>
        <name>Mg(2+)</name>
        <dbReference type="ChEBI" id="CHEBI:18420"/>
        <label>5</label>
    </ligand>
</feature>
<feature type="binding site" evidence="2">
    <location>
        <position position="46"/>
    </location>
    <ligand>
        <name>Mg(2+)</name>
        <dbReference type="ChEBI" id="CHEBI:18420"/>
        <label>4</label>
    </ligand>
</feature>
<keyword evidence="2" id="KW-0479">Metal-binding</keyword>
<comment type="similarity">
    <text evidence="2">Belongs to the thiamine-monophosphate kinase family.</text>
</comment>
<name>A0A142BHT2_9GAMM</name>
<dbReference type="GO" id="GO:0009228">
    <property type="term" value="P:thiamine biosynthetic process"/>
    <property type="evidence" value="ECO:0007669"/>
    <property type="project" value="UniProtKB-KW"/>
</dbReference>
<feature type="binding site" evidence="2">
    <location>
        <position position="31"/>
    </location>
    <ligand>
        <name>Mg(2+)</name>
        <dbReference type="ChEBI" id="CHEBI:18420"/>
        <label>4</label>
    </ligand>
</feature>
<dbReference type="UniPathway" id="UPA00060">
    <property type="reaction ID" value="UER00142"/>
</dbReference>
<comment type="catalytic activity">
    <reaction evidence="2">
        <text>thiamine phosphate + ATP = thiamine diphosphate + ADP</text>
        <dbReference type="Rhea" id="RHEA:15913"/>
        <dbReference type="ChEBI" id="CHEBI:30616"/>
        <dbReference type="ChEBI" id="CHEBI:37575"/>
        <dbReference type="ChEBI" id="CHEBI:58937"/>
        <dbReference type="ChEBI" id="CHEBI:456216"/>
        <dbReference type="EC" id="2.7.4.16"/>
    </reaction>
</comment>
<keyword evidence="1 2" id="KW-0784">Thiamine biosynthesis</keyword>
<dbReference type="PATRIC" id="fig|570277.3.peg.4710"/>
<dbReference type="HAMAP" id="MF_02128">
    <property type="entry name" value="TMP_kinase"/>
    <property type="match status" value="1"/>
</dbReference>
<dbReference type="GO" id="GO:0009030">
    <property type="term" value="F:thiamine-phosphate kinase activity"/>
    <property type="evidence" value="ECO:0007669"/>
    <property type="project" value="UniProtKB-UniRule"/>
</dbReference>
<dbReference type="SUPFAM" id="SSF56042">
    <property type="entry name" value="PurM C-terminal domain-like"/>
    <property type="match status" value="1"/>
</dbReference>
<dbReference type="InterPro" id="IPR016188">
    <property type="entry name" value="PurM-like_N"/>
</dbReference>
<feature type="domain" description="PurM-like N-terminal" evidence="3">
    <location>
        <begin position="29"/>
        <end position="139"/>
    </location>
</feature>
<dbReference type="InterPro" id="IPR036921">
    <property type="entry name" value="PurM-like_N_sf"/>
</dbReference>
<feature type="binding site" evidence="2">
    <location>
        <position position="319"/>
    </location>
    <ligand>
        <name>substrate</name>
    </ligand>
</feature>
<dbReference type="Pfam" id="PF00586">
    <property type="entry name" value="AIRS"/>
    <property type="match status" value="1"/>
</dbReference>
<comment type="pathway">
    <text evidence="2">Cofactor biosynthesis; thiamine diphosphate biosynthesis; thiamine diphosphate from thiamine phosphate: step 1/1.</text>
</comment>
<dbReference type="AlphaFoldDB" id="A0A142BHT2"/>
<dbReference type="RefSeq" id="WP_051790510.1">
    <property type="nucleotide sequence ID" value="NZ_CP013251.1"/>
</dbReference>
<keyword evidence="2" id="KW-0547">Nucleotide-binding</keyword>
<reference evidence="5 6" key="1">
    <citation type="journal article" date="2016" name="Front. Microbiol.">
        <title>Genomic Insight into the Host-Endosymbiont Relationship of Endozoicomonas montiporae CL-33(T) with its Coral Host.</title>
        <authorList>
            <person name="Ding J.-Y."/>
            <person name="Shiu J.-H."/>
            <person name="Chen W.-M."/>
            <person name="Chiang Y.-R."/>
            <person name="Tang S.-L."/>
        </authorList>
    </citation>
    <scope>NUCLEOTIDE SEQUENCE [LARGE SCALE GENOMIC DNA]</scope>
    <source>
        <strain evidence="5 6">CL-33</strain>
    </source>
</reference>
<feature type="binding site" evidence="2">
    <location>
        <position position="76"/>
    </location>
    <ligand>
        <name>Mg(2+)</name>
        <dbReference type="ChEBI" id="CHEBI:18420"/>
        <label>2</label>
    </ligand>
</feature>
<evidence type="ECO:0000259" key="3">
    <source>
        <dbReference type="Pfam" id="PF00586"/>
    </source>
</evidence>
<dbReference type="PANTHER" id="PTHR30270">
    <property type="entry name" value="THIAMINE-MONOPHOSPHATE KINASE"/>
    <property type="match status" value="1"/>
</dbReference>
<dbReference type="Proteomes" id="UP000071065">
    <property type="component" value="Chromosome"/>
</dbReference>
<evidence type="ECO:0000256" key="2">
    <source>
        <dbReference type="HAMAP-Rule" id="MF_02128"/>
    </source>
</evidence>
<dbReference type="EC" id="2.7.4.16" evidence="2"/>
<dbReference type="Gene3D" id="3.90.650.10">
    <property type="entry name" value="PurM-like C-terminal domain"/>
    <property type="match status" value="1"/>
</dbReference>
<feature type="domain" description="PurM-like C-terminal" evidence="4">
    <location>
        <begin position="152"/>
        <end position="250"/>
    </location>
</feature>
<feature type="binding site" evidence="2">
    <location>
        <position position="55"/>
    </location>
    <ligand>
        <name>substrate</name>
    </ligand>
</feature>
<feature type="binding site" evidence="2">
    <location>
        <position position="267"/>
    </location>
    <ligand>
        <name>substrate</name>
    </ligand>
</feature>
<accession>A0A142BHT2</accession>
<dbReference type="PANTHER" id="PTHR30270:SF0">
    <property type="entry name" value="THIAMINE-MONOPHOSPHATE KINASE"/>
    <property type="match status" value="1"/>
</dbReference>
<dbReference type="PIRSF" id="PIRSF005303">
    <property type="entry name" value="Thiam_monoph_kin"/>
    <property type="match status" value="1"/>
</dbReference>
<dbReference type="CDD" id="cd02194">
    <property type="entry name" value="ThiL"/>
    <property type="match status" value="1"/>
</dbReference>
<dbReference type="SUPFAM" id="SSF55326">
    <property type="entry name" value="PurM N-terminal domain-like"/>
    <property type="match status" value="1"/>
</dbReference>
<evidence type="ECO:0000313" key="5">
    <source>
        <dbReference type="EMBL" id="AMO58308.1"/>
    </source>
</evidence>
<comment type="caution">
    <text evidence="2">Lacks conserved residue(s) required for the propagation of feature annotation.</text>
</comment>
<feature type="binding site" evidence="2">
    <location>
        <position position="123"/>
    </location>
    <ligand>
        <name>Mg(2+)</name>
        <dbReference type="ChEBI" id="CHEBI:18420"/>
        <label>1</label>
    </ligand>
</feature>
<feature type="binding site" evidence="2">
    <location>
        <position position="218"/>
    </location>
    <ligand>
        <name>ATP</name>
        <dbReference type="ChEBI" id="CHEBI:30616"/>
    </ligand>
</feature>
<dbReference type="Pfam" id="PF02769">
    <property type="entry name" value="AIRS_C"/>
    <property type="match status" value="1"/>
</dbReference>
<dbReference type="InterPro" id="IPR010918">
    <property type="entry name" value="PurM-like_C_dom"/>
</dbReference>
<comment type="miscellaneous">
    <text evidence="2">Reaction mechanism of ThiL seems to utilize a direct, inline transfer of the gamma-phosphate of ATP to TMP rather than a phosphorylated enzyme intermediate.</text>
</comment>
<sequence>MSVGEFELIRHFFDRPELQPSRSDVLGIGDDCALLSVPQGRQLAQSLDTLVSGVHFPEQCDPFLLGYRALATNISDLAAMGAEPHSFTLGLTLPESDSDWLQAFSDGLVALAQPSGLALIGGDTTRGPLTISIQVQGLVPTGQALLRSGASAGDLVYVSGSLGDAAGALPAVLEGLYPHRCDDDSVSYLLERYYKPSPRVKLGQWLATHGATAALDISDGLLGDLGHILKASGVGAELNLEQLPLSPQLLSVAGLSKAQGYALGGGDDYELCFTWPAEKTLALPEEIRAECSVTCIGRIMDTAGIYDASTGLPLSAAAYRHF</sequence>
<feature type="binding site" evidence="2">
    <location>
        <position position="31"/>
    </location>
    <ligand>
        <name>Mg(2+)</name>
        <dbReference type="ChEBI" id="CHEBI:18420"/>
        <label>3</label>
    </ligand>
</feature>
<dbReference type="STRING" id="570277.EZMO1_4392"/>
<dbReference type="Gene3D" id="3.30.1330.10">
    <property type="entry name" value="PurM-like, N-terminal domain"/>
    <property type="match status" value="1"/>
</dbReference>
<dbReference type="EMBL" id="CP013251">
    <property type="protein sequence ID" value="AMO58308.1"/>
    <property type="molecule type" value="Genomic_DNA"/>
</dbReference>
<dbReference type="NCBIfam" id="TIGR01379">
    <property type="entry name" value="thiL"/>
    <property type="match status" value="1"/>
</dbReference>
<feature type="binding site" evidence="2">
    <location>
        <position position="147"/>
    </location>
    <ligand>
        <name>ATP</name>
        <dbReference type="ChEBI" id="CHEBI:30616"/>
    </ligand>
</feature>
<comment type="function">
    <text evidence="2">Catalyzes the ATP-dependent phosphorylation of thiamine-monophosphate (TMP) to form thiamine-pyrophosphate (TPP), the active form of vitamin B1.</text>
</comment>
<keyword evidence="2" id="KW-0067">ATP-binding</keyword>